<protein>
    <submittedName>
        <fullName evidence="10">Threonine/serine exporter family protein</fullName>
    </submittedName>
</protein>
<feature type="transmembrane region" description="Helical" evidence="8">
    <location>
        <begin position="125"/>
        <end position="147"/>
    </location>
</feature>
<comment type="similarity">
    <text evidence="7">Belongs to the ThrE exporter (TC 2.A.79) family.</text>
</comment>
<organism evidence="10 11">
    <name type="scientific">Ruthenibacterium intestinale</name>
    <dbReference type="NCBI Taxonomy" id="3133163"/>
    <lineage>
        <taxon>Bacteria</taxon>
        <taxon>Bacillati</taxon>
        <taxon>Bacillota</taxon>
        <taxon>Clostridia</taxon>
        <taxon>Eubacteriales</taxon>
        <taxon>Oscillospiraceae</taxon>
        <taxon>Ruthenibacterium</taxon>
    </lineage>
</organism>
<feature type="transmembrane region" description="Helical" evidence="8">
    <location>
        <begin position="6"/>
        <end position="22"/>
    </location>
</feature>
<feature type="domain" description="Threonine/Serine exporter ThrE" evidence="9">
    <location>
        <begin position="7"/>
        <end position="134"/>
    </location>
</feature>
<keyword evidence="4 8" id="KW-0812">Transmembrane</keyword>
<feature type="transmembrane region" description="Helical" evidence="8">
    <location>
        <begin position="79"/>
        <end position="105"/>
    </location>
</feature>
<keyword evidence="2" id="KW-1003">Cell membrane</keyword>
<sequence>MNTAVLQIVMAGIGAMGFSVLFNIRGYKVVLCSIGGALAWSVYLICVENGMEIFTALFVAAIAAAASSELLARVVKAPVLLFLVPILIPLIPGSDLYYMMSFFVLEKYRDFGWYVQRVLVEAGAIALGIICVESFVNVLLSLCAMWMKKER</sequence>
<evidence type="ECO:0000256" key="3">
    <source>
        <dbReference type="ARBA" id="ARBA00022519"/>
    </source>
</evidence>
<feature type="transmembrane region" description="Helical" evidence="8">
    <location>
        <begin position="53"/>
        <end position="72"/>
    </location>
</feature>
<accession>A0ABV1GIT6</accession>
<evidence type="ECO:0000313" key="10">
    <source>
        <dbReference type="EMBL" id="MEQ2521766.1"/>
    </source>
</evidence>
<keyword evidence="3" id="KW-0997">Cell inner membrane</keyword>
<keyword evidence="6 8" id="KW-0472">Membrane</keyword>
<evidence type="ECO:0000256" key="5">
    <source>
        <dbReference type="ARBA" id="ARBA00022989"/>
    </source>
</evidence>
<gene>
    <name evidence="10" type="ORF">WMO24_15215</name>
</gene>
<evidence type="ECO:0000313" key="11">
    <source>
        <dbReference type="Proteomes" id="UP001477672"/>
    </source>
</evidence>
<comment type="caution">
    <text evidence="10">The sequence shown here is derived from an EMBL/GenBank/DDBJ whole genome shotgun (WGS) entry which is preliminary data.</text>
</comment>
<evidence type="ECO:0000256" key="1">
    <source>
        <dbReference type="ARBA" id="ARBA00004651"/>
    </source>
</evidence>
<reference evidence="10 11" key="1">
    <citation type="submission" date="2024-03" db="EMBL/GenBank/DDBJ databases">
        <title>Human intestinal bacterial collection.</title>
        <authorList>
            <person name="Pauvert C."/>
            <person name="Hitch T.C.A."/>
            <person name="Clavel T."/>
        </authorList>
    </citation>
    <scope>NUCLEOTIDE SEQUENCE [LARGE SCALE GENOMIC DNA]</scope>
    <source>
        <strain evidence="10 11">CLA-JM-H11</strain>
    </source>
</reference>
<evidence type="ECO:0000256" key="8">
    <source>
        <dbReference type="SAM" id="Phobius"/>
    </source>
</evidence>
<dbReference type="Pfam" id="PF12821">
    <property type="entry name" value="ThrE_2"/>
    <property type="match status" value="1"/>
</dbReference>
<evidence type="ECO:0000256" key="6">
    <source>
        <dbReference type="ARBA" id="ARBA00023136"/>
    </source>
</evidence>
<dbReference type="InterPro" id="IPR050539">
    <property type="entry name" value="ThrE_Dicarb/AminoAcid_Exp"/>
</dbReference>
<feature type="transmembrane region" description="Helical" evidence="8">
    <location>
        <begin position="29"/>
        <end position="47"/>
    </location>
</feature>
<name>A0ABV1GIT6_9FIRM</name>
<evidence type="ECO:0000259" key="9">
    <source>
        <dbReference type="Pfam" id="PF12821"/>
    </source>
</evidence>
<dbReference type="InterPro" id="IPR024528">
    <property type="entry name" value="ThrE_2"/>
</dbReference>
<dbReference type="EMBL" id="JBBMFA010000115">
    <property type="protein sequence ID" value="MEQ2521766.1"/>
    <property type="molecule type" value="Genomic_DNA"/>
</dbReference>
<dbReference type="Proteomes" id="UP001477672">
    <property type="component" value="Unassembled WGS sequence"/>
</dbReference>
<comment type="subcellular location">
    <subcellularLocation>
        <location evidence="1">Cell membrane</location>
        <topology evidence="1">Multi-pass membrane protein</topology>
    </subcellularLocation>
</comment>
<dbReference type="RefSeq" id="WP_349217237.1">
    <property type="nucleotide sequence ID" value="NZ_JBBMFA010000115.1"/>
</dbReference>
<evidence type="ECO:0000256" key="4">
    <source>
        <dbReference type="ARBA" id="ARBA00022692"/>
    </source>
</evidence>
<dbReference type="PANTHER" id="PTHR34390">
    <property type="entry name" value="UPF0442 PROTEIN YJJB-RELATED"/>
    <property type="match status" value="1"/>
</dbReference>
<keyword evidence="11" id="KW-1185">Reference proteome</keyword>
<dbReference type="PANTHER" id="PTHR34390:SF1">
    <property type="entry name" value="SUCCINATE TRANSPORTER SUBUNIT YJJB-RELATED"/>
    <property type="match status" value="1"/>
</dbReference>
<keyword evidence="5 8" id="KW-1133">Transmembrane helix</keyword>
<evidence type="ECO:0000256" key="2">
    <source>
        <dbReference type="ARBA" id="ARBA00022475"/>
    </source>
</evidence>
<proteinExistence type="inferred from homology"/>
<evidence type="ECO:0000256" key="7">
    <source>
        <dbReference type="ARBA" id="ARBA00034125"/>
    </source>
</evidence>